<dbReference type="OrthoDB" id="629492at2759"/>
<evidence type="ECO:0000256" key="5">
    <source>
        <dbReference type="ARBA" id="ARBA00022786"/>
    </source>
</evidence>
<evidence type="ECO:0000256" key="3">
    <source>
        <dbReference type="ARBA" id="ARBA00022679"/>
    </source>
</evidence>
<keyword evidence="4" id="KW-0677">Repeat</keyword>
<comment type="catalytic activity">
    <reaction evidence="1">
        <text>S-ubiquitinyl-[E2 ubiquitin-conjugating enzyme]-L-cysteine + [acceptor protein]-L-lysine = [E2 ubiquitin-conjugating enzyme]-L-cysteine + N(6)-ubiquitinyl-[acceptor protein]-L-lysine.</text>
        <dbReference type="EC" id="2.3.2.27"/>
    </reaction>
</comment>
<dbReference type="GO" id="GO:0061630">
    <property type="term" value="F:ubiquitin protein ligase activity"/>
    <property type="evidence" value="ECO:0007669"/>
    <property type="project" value="UniProtKB-EC"/>
</dbReference>
<comment type="caution">
    <text evidence="7">The sequence shown here is derived from an EMBL/GenBank/DDBJ whole genome shotgun (WGS) entry which is preliminary data.</text>
</comment>
<dbReference type="PROSITE" id="PS51698">
    <property type="entry name" value="U_BOX"/>
    <property type="match status" value="1"/>
</dbReference>
<evidence type="ECO:0000256" key="4">
    <source>
        <dbReference type="ARBA" id="ARBA00022737"/>
    </source>
</evidence>
<dbReference type="Proteomes" id="UP000708208">
    <property type="component" value="Unassembled WGS sequence"/>
</dbReference>
<dbReference type="EC" id="2.3.2.27" evidence="2"/>
<accession>A0A8J2P3W6</accession>
<dbReference type="GO" id="GO:0043161">
    <property type="term" value="P:proteasome-mediated ubiquitin-dependent protein catabolic process"/>
    <property type="evidence" value="ECO:0007669"/>
    <property type="project" value="TreeGrafter"/>
</dbReference>
<dbReference type="GO" id="GO:0051087">
    <property type="term" value="F:protein-folding chaperone binding"/>
    <property type="evidence" value="ECO:0007669"/>
    <property type="project" value="TreeGrafter"/>
</dbReference>
<protein>
    <recommendedName>
        <fullName evidence="2">RING-type E3 ubiquitin transferase</fullName>
        <ecNumber evidence="2">2.3.2.27</ecNumber>
    </recommendedName>
</protein>
<dbReference type="PANTHER" id="PTHR46803:SF2">
    <property type="entry name" value="E3 UBIQUITIN-PROTEIN LIGASE CHIP"/>
    <property type="match status" value="1"/>
</dbReference>
<organism evidence="7 8">
    <name type="scientific">Allacma fusca</name>
    <dbReference type="NCBI Taxonomy" id="39272"/>
    <lineage>
        <taxon>Eukaryota</taxon>
        <taxon>Metazoa</taxon>
        <taxon>Ecdysozoa</taxon>
        <taxon>Arthropoda</taxon>
        <taxon>Hexapoda</taxon>
        <taxon>Collembola</taxon>
        <taxon>Symphypleona</taxon>
        <taxon>Sminthuridae</taxon>
        <taxon>Allacma</taxon>
    </lineage>
</organism>
<dbReference type="InterPro" id="IPR003613">
    <property type="entry name" value="Ubox_domain"/>
</dbReference>
<dbReference type="GO" id="GO:0000209">
    <property type="term" value="P:protein polyubiquitination"/>
    <property type="evidence" value="ECO:0007669"/>
    <property type="project" value="TreeGrafter"/>
</dbReference>
<dbReference type="AlphaFoldDB" id="A0A8J2P3W6"/>
<dbReference type="GO" id="GO:0006515">
    <property type="term" value="P:protein quality control for misfolded or incompletely synthesized proteins"/>
    <property type="evidence" value="ECO:0007669"/>
    <property type="project" value="TreeGrafter"/>
</dbReference>
<dbReference type="GO" id="GO:0005737">
    <property type="term" value="C:cytoplasm"/>
    <property type="evidence" value="ECO:0007669"/>
    <property type="project" value="TreeGrafter"/>
</dbReference>
<feature type="domain" description="U-box" evidence="6">
    <location>
        <begin position="158"/>
        <end position="232"/>
    </location>
</feature>
<sequence>MARLMKGMDDYPKYLSNARVAPYDMPDFNDHGNEFQPMEPHGMTKRSNMLVPASTPTRSLDFGLPMESRPGKALAASGDASDNDVKQYICNLIVEDRARQLKRLEDEGLGADELNVKKKNLEEFADLCMAKVNSISARQETSVIPASDQFKHEETGRSVPAYLCDKWSHKIFNDPVITPSGHTYERSGIENHLKTKGNFDPVTRLTLTADLLVPNISMKQVVCAYMAENTHVGPRALSHGKDRKTIITEQSFIAAKRVRLSDE</sequence>
<keyword evidence="8" id="KW-1185">Reference proteome</keyword>
<dbReference type="Pfam" id="PF04564">
    <property type="entry name" value="U-box"/>
    <property type="match status" value="1"/>
</dbReference>
<evidence type="ECO:0000256" key="2">
    <source>
        <dbReference type="ARBA" id="ARBA00012483"/>
    </source>
</evidence>
<keyword evidence="3" id="KW-0808">Transferase</keyword>
<dbReference type="GO" id="GO:0071218">
    <property type="term" value="P:cellular response to misfolded protein"/>
    <property type="evidence" value="ECO:0007669"/>
    <property type="project" value="TreeGrafter"/>
</dbReference>
<evidence type="ECO:0000313" key="7">
    <source>
        <dbReference type="EMBL" id="CAG7731000.1"/>
    </source>
</evidence>
<dbReference type="SMART" id="SM00504">
    <property type="entry name" value="Ubox"/>
    <property type="match status" value="1"/>
</dbReference>
<reference evidence="7" key="1">
    <citation type="submission" date="2021-06" db="EMBL/GenBank/DDBJ databases">
        <authorList>
            <person name="Hodson N. C."/>
            <person name="Mongue J. A."/>
            <person name="Jaron S. K."/>
        </authorList>
    </citation>
    <scope>NUCLEOTIDE SEQUENCE</scope>
</reference>
<keyword evidence="5" id="KW-0833">Ubl conjugation pathway</keyword>
<evidence type="ECO:0000256" key="1">
    <source>
        <dbReference type="ARBA" id="ARBA00000900"/>
    </source>
</evidence>
<evidence type="ECO:0000313" key="8">
    <source>
        <dbReference type="Proteomes" id="UP000708208"/>
    </source>
</evidence>
<proteinExistence type="predicted"/>
<name>A0A8J2P3W6_9HEXA</name>
<evidence type="ECO:0000259" key="6">
    <source>
        <dbReference type="PROSITE" id="PS51698"/>
    </source>
</evidence>
<dbReference type="PANTHER" id="PTHR46803">
    <property type="entry name" value="E3 UBIQUITIN-PROTEIN LIGASE CHIP"/>
    <property type="match status" value="1"/>
</dbReference>
<dbReference type="GO" id="GO:0045862">
    <property type="term" value="P:positive regulation of proteolysis"/>
    <property type="evidence" value="ECO:0007669"/>
    <property type="project" value="TreeGrafter"/>
</dbReference>
<dbReference type="EMBL" id="CAJVCH010204246">
    <property type="protein sequence ID" value="CAG7731000.1"/>
    <property type="molecule type" value="Genomic_DNA"/>
</dbReference>
<gene>
    <name evidence="7" type="ORF">AFUS01_LOCUS19610</name>
</gene>